<dbReference type="SUPFAM" id="SSF51197">
    <property type="entry name" value="Clavaminate synthase-like"/>
    <property type="match status" value="1"/>
</dbReference>
<dbReference type="EMBL" id="UINC01118770">
    <property type="protein sequence ID" value="SVC92125.1"/>
    <property type="molecule type" value="Genomic_DNA"/>
</dbReference>
<reference evidence="2" key="1">
    <citation type="submission" date="2018-05" db="EMBL/GenBank/DDBJ databases">
        <authorList>
            <person name="Lanie J.A."/>
            <person name="Ng W.-L."/>
            <person name="Kazmierczak K.M."/>
            <person name="Andrzejewski T.M."/>
            <person name="Davidsen T.M."/>
            <person name="Wayne K.J."/>
            <person name="Tettelin H."/>
            <person name="Glass J.I."/>
            <person name="Rusch D."/>
            <person name="Podicherti R."/>
            <person name="Tsui H.-C.T."/>
            <person name="Winkler M.E."/>
        </authorList>
    </citation>
    <scope>NUCLEOTIDE SEQUENCE</scope>
</reference>
<evidence type="ECO:0000259" key="1">
    <source>
        <dbReference type="Pfam" id="PF05118"/>
    </source>
</evidence>
<proteinExistence type="predicted"/>
<dbReference type="Gene3D" id="2.60.120.330">
    <property type="entry name" value="B-lactam Antibiotic, Isopenicillin N Synthase, Chain"/>
    <property type="match status" value="1"/>
</dbReference>
<name>A0A382R4P8_9ZZZZ</name>
<feature type="non-terminal residue" evidence="2">
    <location>
        <position position="66"/>
    </location>
</feature>
<dbReference type="Pfam" id="PF05118">
    <property type="entry name" value="Asp_Arg_Hydrox"/>
    <property type="match status" value="1"/>
</dbReference>
<accession>A0A382R4P8</accession>
<dbReference type="InterPro" id="IPR027443">
    <property type="entry name" value="IPNS-like_sf"/>
</dbReference>
<organism evidence="2">
    <name type="scientific">marine metagenome</name>
    <dbReference type="NCBI Taxonomy" id="408172"/>
    <lineage>
        <taxon>unclassified sequences</taxon>
        <taxon>metagenomes</taxon>
        <taxon>ecological metagenomes</taxon>
    </lineage>
</organism>
<evidence type="ECO:0000313" key="2">
    <source>
        <dbReference type="EMBL" id="SVC92125.1"/>
    </source>
</evidence>
<sequence>MPRTTLSWHRDPEPRIHIPIITNFGARMCVGDFVQHMPADGSVWITNNTKYHNAFNGGEENRVHLV</sequence>
<dbReference type="InterPro" id="IPR007803">
    <property type="entry name" value="Asp/Arg/Pro-Hydrxlase"/>
</dbReference>
<protein>
    <recommendedName>
        <fullName evidence="1">Aspartyl/asparaginy/proline hydroxylase domain-containing protein</fullName>
    </recommendedName>
</protein>
<dbReference type="AlphaFoldDB" id="A0A382R4P8"/>
<gene>
    <name evidence="2" type="ORF">METZ01_LOCUS344979</name>
</gene>
<feature type="domain" description="Aspartyl/asparaginy/proline hydroxylase" evidence="1">
    <location>
        <begin position="2"/>
        <end position="66"/>
    </location>
</feature>